<dbReference type="EMBL" id="BMJQ01000001">
    <property type="protein sequence ID" value="GGF00604.1"/>
    <property type="molecule type" value="Genomic_DNA"/>
</dbReference>
<organism evidence="2 3">
    <name type="scientific">Aliidongia dinghuensis</name>
    <dbReference type="NCBI Taxonomy" id="1867774"/>
    <lineage>
        <taxon>Bacteria</taxon>
        <taxon>Pseudomonadati</taxon>
        <taxon>Pseudomonadota</taxon>
        <taxon>Alphaproteobacteria</taxon>
        <taxon>Rhodospirillales</taxon>
        <taxon>Dongiaceae</taxon>
        <taxon>Aliidongia</taxon>
    </lineage>
</organism>
<evidence type="ECO:0000313" key="3">
    <source>
        <dbReference type="Proteomes" id="UP000646365"/>
    </source>
</evidence>
<protein>
    <submittedName>
        <fullName evidence="2">Uncharacterized protein</fullName>
    </submittedName>
</protein>
<feature type="chain" id="PRO_5035191337" evidence="1">
    <location>
        <begin position="25"/>
        <end position="74"/>
    </location>
</feature>
<gene>
    <name evidence="2" type="ORF">GCM10011611_02750</name>
</gene>
<comment type="caution">
    <text evidence="2">The sequence shown here is derived from an EMBL/GenBank/DDBJ whole genome shotgun (WGS) entry which is preliminary data.</text>
</comment>
<keyword evidence="3" id="KW-1185">Reference proteome</keyword>
<dbReference type="Proteomes" id="UP000646365">
    <property type="component" value="Unassembled WGS sequence"/>
</dbReference>
<dbReference type="AlphaFoldDB" id="A0A8J2YPC0"/>
<keyword evidence="1" id="KW-0732">Signal</keyword>
<evidence type="ECO:0000256" key="1">
    <source>
        <dbReference type="SAM" id="SignalP"/>
    </source>
</evidence>
<feature type="signal peptide" evidence="1">
    <location>
        <begin position="1"/>
        <end position="24"/>
    </location>
</feature>
<sequence>MKRIVSVALLALVLGAGLSPAAYAAPNCTTGKPCGDTCIAKDKTCNIAPKPAKECKTGKLCGDTCIAKDKVCKK</sequence>
<dbReference type="RefSeq" id="WP_189041655.1">
    <property type="nucleotide sequence ID" value="NZ_BMJQ01000001.1"/>
</dbReference>
<proteinExistence type="predicted"/>
<name>A0A8J2YPC0_9PROT</name>
<evidence type="ECO:0000313" key="2">
    <source>
        <dbReference type="EMBL" id="GGF00604.1"/>
    </source>
</evidence>
<reference evidence="2" key="1">
    <citation type="journal article" date="2014" name="Int. J. Syst. Evol. Microbiol.">
        <title>Complete genome sequence of Corynebacterium casei LMG S-19264T (=DSM 44701T), isolated from a smear-ripened cheese.</title>
        <authorList>
            <consortium name="US DOE Joint Genome Institute (JGI-PGF)"/>
            <person name="Walter F."/>
            <person name="Albersmeier A."/>
            <person name="Kalinowski J."/>
            <person name="Ruckert C."/>
        </authorList>
    </citation>
    <scope>NUCLEOTIDE SEQUENCE</scope>
    <source>
        <strain evidence="2">CGMCC 1.15725</strain>
    </source>
</reference>
<accession>A0A8J2YPC0</accession>
<reference evidence="2" key="2">
    <citation type="submission" date="2020-09" db="EMBL/GenBank/DDBJ databases">
        <authorList>
            <person name="Sun Q."/>
            <person name="Zhou Y."/>
        </authorList>
    </citation>
    <scope>NUCLEOTIDE SEQUENCE</scope>
    <source>
        <strain evidence="2">CGMCC 1.15725</strain>
    </source>
</reference>